<keyword evidence="3" id="KW-1185">Reference proteome</keyword>
<dbReference type="SUPFAM" id="SSF55729">
    <property type="entry name" value="Acyl-CoA N-acyltransferases (Nat)"/>
    <property type="match status" value="2"/>
</dbReference>
<evidence type="ECO:0000259" key="1">
    <source>
        <dbReference type="PROSITE" id="PS51186"/>
    </source>
</evidence>
<evidence type="ECO:0000313" key="3">
    <source>
        <dbReference type="Proteomes" id="UP000034029"/>
    </source>
</evidence>
<organism evidence="2 3">
    <name type="scientific">Salinicoccus halodurans</name>
    <dbReference type="NCBI Taxonomy" id="407035"/>
    <lineage>
        <taxon>Bacteria</taxon>
        <taxon>Bacillati</taxon>
        <taxon>Bacillota</taxon>
        <taxon>Bacilli</taxon>
        <taxon>Bacillales</taxon>
        <taxon>Staphylococcaceae</taxon>
        <taxon>Salinicoccus</taxon>
    </lineage>
</organism>
<dbReference type="Gene3D" id="3.40.630.30">
    <property type="match status" value="2"/>
</dbReference>
<protein>
    <submittedName>
        <fullName evidence="2">Acetyltransferase</fullName>
    </submittedName>
</protein>
<dbReference type="EMBL" id="CP011366">
    <property type="protein sequence ID" value="AKG74811.1"/>
    <property type="molecule type" value="Genomic_DNA"/>
</dbReference>
<dbReference type="CDD" id="cd04301">
    <property type="entry name" value="NAT_SF"/>
    <property type="match status" value="1"/>
</dbReference>
<dbReference type="InterPro" id="IPR016181">
    <property type="entry name" value="Acyl_CoA_acyltransferase"/>
</dbReference>
<gene>
    <name evidence="2" type="ORF">AAT16_11790</name>
</gene>
<dbReference type="Proteomes" id="UP000034029">
    <property type="component" value="Chromosome"/>
</dbReference>
<dbReference type="PROSITE" id="PS51186">
    <property type="entry name" value="GNAT"/>
    <property type="match status" value="1"/>
</dbReference>
<proteinExistence type="predicted"/>
<accession>A0ABM5TA42</accession>
<reference evidence="2 3" key="1">
    <citation type="journal article" date="2015" name="Int. J. Syst. Evol. Microbiol.">
        <title>Complete genome sequence of Salinicoccus halodurans H3B36, isolated from the Qaidam Basin in China.</title>
        <authorList>
            <person name="Jiang K."/>
            <person name="Xue Y."/>
            <person name="Ma Y."/>
        </authorList>
    </citation>
    <scope>NUCLEOTIDE SEQUENCE [LARGE SCALE GENOMIC DNA]</scope>
    <source>
        <strain evidence="2 3">H3B36</strain>
    </source>
</reference>
<dbReference type="InterPro" id="IPR000182">
    <property type="entry name" value="GNAT_dom"/>
</dbReference>
<feature type="domain" description="N-acetyltransferase" evidence="1">
    <location>
        <begin position="13"/>
        <end position="169"/>
    </location>
</feature>
<sequence>MNLSKRGFNMTDIIIRDYQEEDRGNLKAFELSEKQQVYSSLPMDVLDDALKDPYRTPCVVQNEDQEIVGFFVLHKYYQHEGYDTPHEVVYIRSLSINEKLQGRGYGTKVAMALPQYVQGKYEALDHLYLVVDAENQAAWSLYERAGFMHTATKEDGPIGKERLYYLDLDQKYVHNVKLKLDESAVLPKVRIEIILNKKEKVGYIEGEVDKEVLRITHLYTELEERNRGIASTALRQFGTFLRRNMPEIRDLIVHMDDAAEKIRLFERVGFVKFDEDENSKLYKKYINY</sequence>
<evidence type="ECO:0000313" key="2">
    <source>
        <dbReference type="EMBL" id="AKG74811.1"/>
    </source>
</evidence>
<dbReference type="PANTHER" id="PTHR43328:SF1">
    <property type="entry name" value="N-ACETYLTRANSFERASE DOMAIN-CONTAINING PROTEIN"/>
    <property type="match status" value="1"/>
</dbReference>
<dbReference type="Pfam" id="PF00583">
    <property type="entry name" value="Acetyltransf_1"/>
    <property type="match status" value="1"/>
</dbReference>
<dbReference type="PANTHER" id="PTHR43328">
    <property type="entry name" value="ACETYLTRANSFERASE-RELATED"/>
    <property type="match status" value="1"/>
</dbReference>
<name>A0ABM5TA42_9STAP</name>
<reference evidence="3" key="2">
    <citation type="submission" date="2015-04" db="EMBL/GenBank/DDBJ databases">
        <title>Complete genome sequence of Salinicoccus halodurans strain H3B36, isolated from the Qaidam basin of China.</title>
        <authorList>
            <person name="Ma Y."/>
            <person name="Jiang K."/>
            <person name="Xue Y."/>
        </authorList>
    </citation>
    <scope>NUCLEOTIDE SEQUENCE [LARGE SCALE GENOMIC DNA]</scope>
    <source>
        <strain evidence="3">H3B36</strain>
    </source>
</reference>